<dbReference type="EMBL" id="RWJN01000004">
    <property type="protein sequence ID" value="TCD71623.1"/>
    <property type="molecule type" value="Genomic_DNA"/>
</dbReference>
<keyword evidence="2" id="KW-0732">Signal</keyword>
<feature type="signal peptide" evidence="2">
    <location>
        <begin position="1"/>
        <end position="18"/>
    </location>
</feature>
<organism evidence="3 4">
    <name type="scientific">Steccherinum ochraceum</name>
    <dbReference type="NCBI Taxonomy" id="92696"/>
    <lineage>
        <taxon>Eukaryota</taxon>
        <taxon>Fungi</taxon>
        <taxon>Dikarya</taxon>
        <taxon>Basidiomycota</taxon>
        <taxon>Agaricomycotina</taxon>
        <taxon>Agaricomycetes</taxon>
        <taxon>Polyporales</taxon>
        <taxon>Steccherinaceae</taxon>
        <taxon>Steccherinum</taxon>
    </lineage>
</organism>
<name>A0A4R0RVF4_9APHY</name>
<evidence type="ECO:0000313" key="3">
    <source>
        <dbReference type="EMBL" id="TCD71623.1"/>
    </source>
</evidence>
<dbReference type="AlphaFoldDB" id="A0A4R0RVF4"/>
<evidence type="ECO:0000256" key="2">
    <source>
        <dbReference type="SAM" id="SignalP"/>
    </source>
</evidence>
<feature type="chain" id="PRO_5020443170" evidence="2">
    <location>
        <begin position="19"/>
        <end position="82"/>
    </location>
</feature>
<reference evidence="3 4" key="1">
    <citation type="submission" date="2018-11" db="EMBL/GenBank/DDBJ databases">
        <title>Genome assembly of Steccherinum ochraceum LE-BIN_3174, the white-rot fungus of the Steccherinaceae family (The Residual Polyporoid clade, Polyporales, Basidiomycota).</title>
        <authorList>
            <person name="Fedorova T.V."/>
            <person name="Glazunova O.A."/>
            <person name="Landesman E.O."/>
            <person name="Moiseenko K.V."/>
            <person name="Psurtseva N.V."/>
            <person name="Savinova O.S."/>
            <person name="Shakhova N.V."/>
            <person name="Tyazhelova T.V."/>
            <person name="Vasina D.V."/>
        </authorList>
    </citation>
    <scope>NUCLEOTIDE SEQUENCE [LARGE SCALE GENOMIC DNA]</scope>
    <source>
        <strain evidence="3 4">LE-BIN_3174</strain>
    </source>
</reference>
<feature type="region of interest" description="Disordered" evidence="1">
    <location>
        <begin position="57"/>
        <end position="82"/>
    </location>
</feature>
<accession>A0A4R0RVF4</accession>
<comment type="caution">
    <text evidence="3">The sequence shown here is derived from an EMBL/GenBank/DDBJ whole genome shotgun (WGS) entry which is preliminary data.</text>
</comment>
<dbReference type="Proteomes" id="UP000292702">
    <property type="component" value="Unassembled WGS sequence"/>
</dbReference>
<evidence type="ECO:0000313" key="4">
    <source>
        <dbReference type="Proteomes" id="UP000292702"/>
    </source>
</evidence>
<keyword evidence="4" id="KW-1185">Reference proteome</keyword>
<sequence>MRLSILVASLAALTVTSALPASTIMGSRGITESSNLALREVAVDLSARDLSSLWSRTVPESPSPAVPAQAAVPAYDQPRILP</sequence>
<proteinExistence type="predicted"/>
<gene>
    <name evidence="3" type="ORF">EIP91_007370</name>
</gene>
<protein>
    <submittedName>
        <fullName evidence="3">Uncharacterized protein</fullName>
    </submittedName>
</protein>
<evidence type="ECO:0000256" key="1">
    <source>
        <dbReference type="SAM" id="MobiDB-lite"/>
    </source>
</evidence>